<dbReference type="EMBL" id="CAJJDN010000185">
    <property type="protein sequence ID" value="CAD8128316.1"/>
    <property type="molecule type" value="Genomic_DNA"/>
</dbReference>
<sequence>MEIYLLKSSDQCGYYKESQNKMGKWIKLWESFLDRAIFILIDWEMEIINNISGAVFCNERDNQIKIGQSWMKNLSGRNKLFKMVNMPLKYNQKYRAKRNQNLLIFTKNSINFKNKEKYLYIQTKYCIAILNYIQNIIIREIQLCQFANNSANFEQ</sequence>
<name>A0A8S1RJD8_9CILI</name>
<evidence type="ECO:0000313" key="2">
    <source>
        <dbReference type="Proteomes" id="UP000692954"/>
    </source>
</evidence>
<reference evidence="1" key="1">
    <citation type="submission" date="2021-01" db="EMBL/GenBank/DDBJ databases">
        <authorList>
            <consortium name="Genoscope - CEA"/>
            <person name="William W."/>
        </authorList>
    </citation>
    <scope>NUCLEOTIDE SEQUENCE</scope>
</reference>
<evidence type="ECO:0000313" key="1">
    <source>
        <dbReference type="EMBL" id="CAD8128316.1"/>
    </source>
</evidence>
<dbReference type="Proteomes" id="UP000692954">
    <property type="component" value="Unassembled WGS sequence"/>
</dbReference>
<organism evidence="1 2">
    <name type="scientific">Paramecium sonneborni</name>
    <dbReference type="NCBI Taxonomy" id="65129"/>
    <lineage>
        <taxon>Eukaryota</taxon>
        <taxon>Sar</taxon>
        <taxon>Alveolata</taxon>
        <taxon>Ciliophora</taxon>
        <taxon>Intramacronucleata</taxon>
        <taxon>Oligohymenophorea</taxon>
        <taxon>Peniculida</taxon>
        <taxon>Parameciidae</taxon>
        <taxon>Paramecium</taxon>
    </lineage>
</organism>
<comment type="caution">
    <text evidence="1">The sequence shown here is derived from an EMBL/GenBank/DDBJ whole genome shotgun (WGS) entry which is preliminary data.</text>
</comment>
<proteinExistence type="predicted"/>
<protein>
    <submittedName>
        <fullName evidence="1">Uncharacterized protein</fullName>
    </submittedName>
</protein>
<dbReference type="AlphaFoldDB" id="A0A8S1RJD8"/>
<accession>A0A8S1RJD8</accession>
<keyword evidence="2" id="KW-1185">Reference proteome</keyword>
<gene>
    <name evidence="1" type="ORF">PSON_ATCC_30995.1.T1850071</name>
</gene>